<accession>A0A3B0TJ65</accession>
<evidence type="ECO:0008006" key="3">
    <source>
        <dbReference type="Google" id="ProtNLM"/>
    </source>
</evidence>
<feature type="transmembrane region" description="Helical" evidence="1">
    <location>
        <begin position="20"/>
        <end position="38"/>
    </location>
</feature>
<proteinExistence type="predicted"/>
<protein>
    <recommendedName>
        <fullName evidence="3">Prepilin-type N-terminal cleavage/methylation domain-containing protein</fullName>
    </recommendedName>
</protein>
<dbReference type="NCBIfam" id="TIGR02532">
    <property type="entry name" value="IV_pilin_GFxxxE"/>
    <property type="match status" value="1"/>
</dbReference>
<gene>
    <name evidence="2" type="ORF">MNBD_BACTEROID05-1166</name>
</gene>
<keyword evidence="1" id="KW-1133">Transmembrane helix</keyword>
<evidence type="ECO:0000313" key="2">
    <source>
        <dbReference type="EMBL" id="VAW18715.1"/>
    </source>
</evidence>
<organism evidence="2">
    <name type="scientific">hydrothermal vent metagenome</name>
    <dbReference type="NCBI Taxonomy" id="652676"/>
    <lineage>
        <taxon>unclassified sequences</taxon>
        <taxon>metagenomes</taxon>
        <taxon>ecological metagenomes</taxon>
    </lineage>
</organism>
<dbReference type="InterPro" id="IPR012902">
    <property type="entry name" value="N_methyl_site"/>
</dbReference>
<dbReference type="SUPFAM" id="SSF54523">
    <property type="entry name" value="Pili subunits"/>
    <property type="match status" value="1"/>
</dbReference>
<dbReference type="EMBL" id="UOEN01000430">
    <property type="protein sequence ID" value="VAW18715.1"/>
    <property type="molecule type" value="Genomic_DNA"/>
</dbReference>
<evidence type="ECO:0000256" key="1">
    <source>
        <dbReference type="SAM" id="Phobius"/>
    </source>
</evidence>
<name>A0A3B0TJ65_9ZZZZ</name>
<dbReference type="AlphaFoldDB" id="A0A3B0TJ65"/>
<keyword evidence="1" id="KW-0472">Membrane</keyword>
<keyword evidence="1" id="KW-0812">Transmembrane</keyword>
<sequence length="205" mass="23916">MRKSLQIKIGSREGMTLVEILLVVALIGILNVAIYYCLSSGLNVWKRSQGLVIEEDISIFFEKLTEDLRNKVRYSGIPTEGYEYKFSFPSVVYTLQDSQKKNSSDQFVNRLGRVEYYYDILDKGIYRRQANYGQALEGYYQPARKIVSSVRQLRFRYYYFTDDGEFWSDSVLDVFPLGVKVEVEMLEKGKKRKMSKFIEVPFGGF</sequence>
<dbReference type="InterPro" id="IPR045584">
    <property type="entry name" value="Pilin-like"/>
</dbReference>
<reference evidence="2" key="1">
    <citation type="submission" date="2018-06" db="EMBL/GenBank/DDBJ databases">
        <authorList>
            <person name="Zhirakovskaya E."/>
        </authorList>
    </citation>
    <scope>NUCLEOTIDE SEQUENCE</scope>
</reference>